<dbReference type="InterPro" id="IPR020472">
    <property type="entry name" value="WD40_PAC1"/>
</dbReference>
<evidence type="ECO:0000256" key="10">
    <source>
        <dbReference type="PIRNR" id="PIRNR003354"/>
    </source>
</evidence>
<dbReference type="PROSITE" id="PS50294">
    <property type="entry name" value="WD_REPEATS_REGION"/>
    <property type="match status" value="5"/>
</dbReference>
<reference evidence="16 17" key="1">
    <citation type="submission" date="2020-12" db="EMBL/GenBank/DDBJ databases">
        <title>Metabolic potential, ecology and presence of endohyphal bacteria is reflected in genomic diversity of Mucoromycotina.</title>
        <authorList>
            <person name="Muszewska A."/>
            <person name="Okrasinska A."/>
            <person name="Steczkiewicz K."/>
            <person name="Drgas O."/>
            <person name="Orlowska M."/>
            <person name="Perlinska-Lenart U."/>
            <person name="Aleksandrzak-Piekarczyk T."/>
            <person name="Szatraj K."/>
            <person name="Zielenkiewicz U."/>
            <person name="Pilsyk S."/>
            <person name="Malc E."/>
            <person name="Mieczkowski P."/>
            <person name="Kruszewska J.S."/>
            <person name="Biernat P."/>
            <person name="Pawlowska J."/>
        </authorList>
    </citation>
    <scope>NUCLEOTIDE SEQUENCE [LARGE SCALE GENOMIC DNA]</scope>
    <source>
        <strain evidence="16 17">CBS 142.35</strain>
    </source>
</reference>
<dbReference type="Gene3D" id="2.130.10.10">
    <property type="entry name" value="YVTN repeat-like/Quinoprotein amine dehydrogenase"/>
    <property type="match status" value="1"/>
</dbReference>
<dbReference type="InterPro" id="IPR010714">
    <property type="entry name" value="Coatomer_asu_C"/>
</dbReference>
<comment type="caution">
    <text evidence="16">The sequence shown here is derived from an EMBL/GenBank/DDBJ whole genome shotgun (WGS) entry which is preliminary data.</text>
</comment>
<feature type="repeat" description="WD" evidence="11">
    <location>
        <begin position="268"/>
        <end position="309"/>
    </location>
</feature>
<protein>
    <recommendedName>
        <fullName evidence="10">Coatomer subunit alpha</fullName>
    </recommendedName>
</protein>
<dbReference type="PANTHER" id="PTHR19876">
    <property type="entry name" value="COATOMER"/>
    <property type="match status" value="1"/>
</dbReference>
<evidence type="ECO:0000259" key="15">
    <source>
        <dbReference type="Pfam" id="PF23953"/>
    </source>
</evidence>
<evidence type="ECO:0000256" key="11">
    <source>
        <dbReference type="PROSITE-ProRule" id="PRU00221"/>
    </source>
</evidence>
<dbReference type="InterPro" id="IPR047312">
    <property type="entry name" value="Coatomer_alpha_WD-assoc_reg"/>
</dbReference>
<evidence type="ECO:0000259" key="13">
    <source>
        <dbReference type="Pfam" id="PF04053"/>
    </source>
</evidence>
<evidence type="ECO:0000256" key="5">
    <source>
        <dbReference type="ARBA" id="ARBA00022737"/>
    </source>
</evidence>
<organism evidence="16 17">
    <name type="scientific">Circinella minor</name>
    <dbReference type="NCBI Taxonomy" id="1195481"/>
    <lineage>
        <taxon>Eukaryota</taxon>
        <taxon>Fungi</taxon>
        <taxon>Fungi incertae sedis</taxon>
        <taxon>Mucoromycota</taxon>
        <taxon>Mucoromycotina</taxon>
        <taxon>Mucoromycetes</taxon>
        <taxon>Mucorales</taxon>
        <taxon>Lichtheimiaceae</taxon>
        <taxon>Circinella</taxon>
    </lineage>
</organism>
<keyword evidence="8 10" id="KW-0333">Golgi apparatus</keyword>
<feature type="repeat" description="WD" evidence="11">
    <location>
        <begin position="139"/>
        <end position="173"/>
    </location>
</feature>
<keyword evidence="6 10" id="KW-0931">ER-Golgi transport</keyword>
<sequence>MNFILSKYGIGQFESKSNRVKGISFHAKRPWILASLHNGCIQLWDYRMGTLLERFDEHDGPVRGISFHPTQPLFVSGGDDYKIKVWNYKTRRCLFTLNGHLDYVRTVFFHPEHPWVISASDDQTIRIWNWQSRSCIAILTGHNHYVMCAQFHPKNDLVVSASMDQTVRVWDISGLRKKNQAPTPMSFEDSFNRQSQTDVFGSTDVMVKYVLEGHDHGVNWVSFHPTLPLVVSAGDDRQVKLWRMSGMVYNSNDNHDNHETKAWEVDSCRGHYNNVSSAIFHPRQELILSDGEDKSIRVWDMTKRTSLATFRRDHDRFWVLTAHPELNLFAAGHDSGLIVFKLERERPAYQIHQNQVFYIKDKIIHIHDLNSGADQEVLSIRKLDSPYVVPRTLSYNPAERAVLVTSPHEGGIYELYHLPKNLSGSLKEPSDESKRGEGQAALFIARNRFAVFDKLGQQVQIRDLSNNPTKSFKTPGQVNEIFYAGTGGLLMSTPSSVILYDIQQRRVSAELSATLVKYIVWNADMSLVALLSKHSITIATKNLKQVCQVHETIRIKSGTWDDSGVFIYCTLNHIKYALPQGDNGIIRTLDQPVYLTRVKGKTLHVLDREAMPRTIKIDPTEYRFKLALVKRQYEEVLHIIRNSNLVGQSIIAYLQKKGYPEIALHFVRDPRTRFELALECGNLDIAIETAKTIDQSDCWSKLGAEALRQGNFKIVEMAYQRTKSYDKLSFMYLVTGNENNLKQMLKISELRNDPISSFQNALYLGDVEERVRLLEQIGQGPLAYLTAKSHGFTEIADSILAQSGKESSEIQLPSNTCELPSIPKPVVQLEDVNWPLLTVSKSFFEGAFAKEAPSSDSTNNAVTSAPAFTYDENVDEDAGDWGMDDDDDLGIPGLSSKAPAEDDLIGTPEPGQIDEGDEGGGWDLDDDIKADLDAEISQAAAQATAEFVAPTAGTNECIIWSQNSPLAADHIAAGSFESAMQALNRQVGIVNFEPLKQHFLSIYQASRISISPMASNPNLFAPIRRNPEESNIRSSLPVVVYSFENLKSNQLQQAYRLFTNGKLVAAAAQFKQLLHSVLFTVVTNNEEASTVNELIDVCREYTTGLQLEQERRAAAGDPKRTLELAAYFTHCQLDVRHSQLALRQATKQAFKLKNFNSASQFARRLLELAPPKSVADEARQIQSVCERNLRDEIEINYDQYNPFVVCGISLEPIYRGSPTSTCPYCRSSYKPEHEGKLCTICGLAQIGAKASGLRIMV</sequence>
<dbReference type="PROSITE" id="PS50082">
    <property type="entry name" value="WD_REPEATS_2"/>
    <property type="match status" value="5"/>
</dbReference>
<dbReference type="FunFam" id="2.130.10.10:FF:000010">
    <property type="entry name" value="Coatomer subunit alpha"/>
    <property type="match status" value="1"/>
</dbReference>
<dbReference type="GO" id="GO:0000139">
    <property type="term" value="C:Golgi membrane"/>
    <property type="evidence" value="ECO:0007669"/>
    <property type="project" value="UniProtKB-SubCell"/>
</dbReference>
<evidence type="ECO:0000256" key="8">
    <source>
        <dbReference type="ARBA" id="ARBA00023034"/>
    </source>
</evidence>
<dbReference type="GO" id="GO:0005198">
    <property type="term" value="F:structural molecule activity"/>
    <property type="evidence" value="ECO:0007669"/>
    <property type="project" value="InterPro"/>
</dbReference>
<evidence type="ECO:0000313" key="17">
    <source>
        <dbReference type="Proteomes" id="UP000646827"/>
    </source>
</evidence>
<dbReference type="GO" id="GO:0006890">
    <property type="term" value="P:retrograde vesicle-mediated transport, Golgi to endoplasmic reticulum"/>
    <property type="evidence" value="ECO:0007669"/>
    <property type="project" value="TreeGrafter"/>
</dbReference>
<evidence type="ECO:0000256" key="3">
    <source>
        <dbReference type="ARBA" id="ARBA00022490"/>
    </source>
</evidence>
<dbReference type="InterPro" id="IPR016391">
    <property type="entry name" value="Coatomer_asu"/>
</dbReference>
<dbReference type="SMART" id="SM00320">
    <property type="entry name" value="WD40"/>
    <property type="match status" value="7"/>
</dbReference>
<feature type="repeat" description="WD" evidence="11">
    <location>
        <begin position="55"/>
        <end position="96"/>
    </location>
</feature>
<evidence type="ECO:0000256" key="6">
    <source>
        <dbReference type="ARBA" id="ARBA00022892"/>
    </source>
</evidence>
<dbReference type="InterPro" id="IPR050844">
    <property type="entry name" value="Coatomer_complex_subunit"/>
</dbReference>
<keyword evidence="3 10" id="KW-0963">Cytoplasm</keyword>
<evidence type="ECO:0000256" key="12">
    <source>
        <dbReference type="SAM" id="MobiDB-lite"/>
    </source>
</evidence>
<dbReference type="PANTHER" id="PTHR19876:SF1">
    <property type="entry name" value="COATOMER SUBUNIT ALPHA"/>
    <property type="match status" value="1"/>
</dbReference>
<feature type="domain" description="COPA/B second beta-propeller" evidence="13">
    <location>
        <begin position="364"/>
        <end position="607"/>
    </location>
</feature>
<keyword evidence="9 10" id="KW-0472">Membrane</keyword>
<comment type="function">
    <text evidence="10">The coatomer is a cytosolic protein complex that binds to dilysine motifs and reversibly associates with Golgi non-clathrin-coated vesicles, which further mediate biosynthetic protein transport from the ER, via the Golgi up to the trans Golgi network.</text>
</comment>
<gene>
    <name evidence="16" type="ORF">INT45_004686</name>
</gene>
<dbReference type="SUPFAM" id="SSF50978">
    <property type="entry name" value="WD40 repeat-like"/>
    <property type="match status" value="1"/>
</dbReference>
<feature type="region of interest" description="Disordered" evidence="12">
    <location>
        <begin position="895"/>
        <end position="926"/>
    </location>
</feature>
<feature type="compositionally biased region" description="Acidic residues" evidence="12">
    <location>
        <begin position="912"/>
        <end position="926"/>
    </location>
</feature>
<dbReference type="OrthoDB" id="10261470at2759"/>
<evidence type="ECO:0000256" key="2">
    <source>
        <dbReference type="ARBA" id="ARBA00022448"/>
    </source>
</evidence>
<feature type="domain" description="COPA/B TPR" evidence="15">
    <location>
        <begin position="635"/>
        <end position="796"/>
    </location>
</feature>
<evidence type="ECO:0000259" key="14">
    <source>
        <dbReference type="Pfam" id="PF06957"/>
    </source>
</evidence>
<evidence type="ECO:0000256" key="9">
    <source>
        <dbReference type="ARBA" id="ARBA00023136"/>
    </source>
</evidence>
<dbReference type="InterPro" id="IPR006692">
    <property type="entry name" value="Beta-prop_COPA/B_2nd"/>
</dbReference>
<comment type="subunit">
    <text evidence="10">Oligomeric complex that consists of at least the alpha, beta, beta', gamma, delta, epsilon and zeta subunits.</text>
</comment>
<dbReference type="PRINTS" id="PR00320">
    <property type="entry name" value="GPROTEINBRPT"/>
</dbReference>
<dbReference type="AlphaFoldDB" id="A0A8H7VNY0"/>
<dbReference type="SUPFAM" id="SSF101908">
    <property type="entry name" value="Putative isomerase YbhE"/>
    <property type="match status" value="1"/>
</dbReference>
<comment type="subcellular location">
    <subcellularLocation>
        <location evidence="10">Cytoplasm</location>
    </subcellularLocation>
    <subcellularLocation>
        <location evidence="1 10">Golgi apparatus membrane</location>
        <topology evidence="1 10">Peripheral membrane protein</topology>
        <orientation evidence="1">Cytoplasmic side</orientation>
    </subcellularLocation>
</comment>
<dbReference type="CDD" id="cd00200">
    <property type="entry name" value="WD40"/>
    <property type="match status" value="1"/>
</dbReference>
<evidence type="ECO:0000313" key="16">
    <source>
        <dbReference type="EMBL" id="KAG2227645.1"/>
    </source>
</evidence>
<dbReference type="GO" id="GO:0006888">
    <property type="term" value="P:endoplasmic reticulum to Golgi vesicle-mediated transport"/>
    <property type="evidence" value="ECO:0007669"/>
    <property type="project" value="InterPro"/>
</dbReference>
<dbReference type="CDD" id="cd22948">
    <property type="entry name" value="Coatomer_WDAD_alpha"/>
    <property type="match status" value="1"/>
</dbReference>
<dbReference type="PIRSF" id="PIRSF003354">
    <property type="entry name" value="Coatomer_alpha_subunit"/>
    <property type="match status" value="1"/>
</dbReference>
<evidence type="ECO:0000256" key="7">
    <source>
        <dbReference type="ARBA" id="ARBA00022927"/>
    </source>
</evidence>
<keyword evidence="17" id="KW-1185">Reference proteome</keyword>
<dbReference type="Pfam" id="PF04053">
    <property type="entry name" value="B-prop_COPA_B_2nd"/>
    <property type="match status" value="1"/>
</dbReference>
<dbReference type="Gene3D" id="1.25.40.470">
    <property type="match status" value="1"/>
</dbReference>
<dbReference type="InterPro" id="IPR056176">
    <property type="entry name" value="TPR_COPA_B"/>
</dbReference>
<evidence type="ECO:0000256" key="4">
    <source>
        <dbReference type="ARBA" id="ARBA00022574"/>
    </source>
</evidence>
<proteinExistence type="predicted"/>
<dbReference type="InterPro" id="IPR015943">
    <property type="entry name" value="WD40/YVTN_repeat-like_dom_sf"/>
</dbReference>
<dbReference type="PROSITE" id="PS00678">
    <property type="entry name" value="WD_REPEATS_1"/>
    <property type="match status" value="1"/>
</dbReference>
<dbReference type="Pfam" id="PF00400">
    <property type="entry name" value="WD40"/>
    <property type="match status" value="5"/>
</dbReference>
<dbReference type="GO" id="GO:0006891">
    <property type="term" value="P:intra-Golgi vesicle-mediated transport"/>
    <property type="evidence" value="ECO:0007669"/>
    <property type="project" value="TreeGrafter"/>
</dbReference>
<dbReference type="GO" id="GO:0030126">
    <property type="term" value="C:COPI vesicle coat"/>
    <property type="evidence" value="ECO:0007669"/>
    <property type="project" value="UniProtKB-UniRule"/>
</dbReference>
<dbReference type="GO" id="GO:0006886">
    <property type="term" value="P:intracellular protein transport"/>
    <property type="evidence" value="ECO:0007669"/>
    <property type="project" value="UniProtKB-UniRule"/>
</dbReference>
<accession>A0A8H7VNY0</accession>
<dbReference type="Pfam" id="PF06957">
    <property type="entry name" value="COPI_C"/>
    <property type="match status" value="1"/>
</dbReference>
<dbReference type="Proteomes" id="UP000646827">
    <property type="component" value="Unassembled WGS sequence"/>
</dbReference>
<dbReference type="InterPro" id="IPR001680">
    <property type="entry name" value="WD40_rpt"/>
</dbReference>
<feature type="repeat" description="WD" evidence="11">
    <location>
        <begin position="97"/>
        <end position="138"/>
    </location>
</feature>
<dbReference type="EMBL" id="JAEPRB010000005">
    <property type="protein sequence ID" value="KAG2227645.1"/>
    <property type="molecule type" value="Genomic_DNA"/>
</dbReference>
<keyword evidence="5" id="KW-0677">Repeat</keyword>
<feature type="repeat" description="WD" evidence="11">
    <location>
        <begin position="211"/>
        <end position="245"/>
    </location>
</feature>
<keyword evidence="4 11" id="KW-0853">WD repeat</keyword>
<evidence type="ECO:0000256" key="1">
    <source>
        <dbReference type="ARBA" id="ARBA00004255"/>
    </source>
</evidence>
<dbReference type="Pfam" id="PF23953">
    <property type="entry name" value="TPR_COPA_B"/>
    <property type="match status" value="1"/>
</dbReference>
<dbReference type="FunFam" id="1.25.40.470:FF:000002">
    <property type="entry name" value="Coatomer subunit alpha"/>
    <property type="match status" value="1"/>
</dbReference>
<keyword evidence="2 10" id="KW-0813">Transport</keyword>
<dbReference type="InterPro" id="IPR019775">
    <property type="entry name" value="WD40_repeat_CS"/>
</dbReference>
<dbReference type="InterPro" id="IPR036322">
    <property type="entry name" value="WD40_repeat_dom_sf"/>
</dbReference>
<name>A0A8H7VNY0_9FUNG</name>
<feature type="domain" description="Coatomer alpha subunit C-terminal" evidence="14">
    <location>
        <begin position="841"/>
        <end position="1256"/>
    </location>
</feature>
<keyword evidence="7 10" id="KW-0653">Protein transport</keyword>